<accession>A0A5N6MTD0</accession>
<evidence type="ECO:0000313" key="17">
    <source>
        <dbReference type="EMBL" id="KAD4059581.1"/>
    </source>
</evidence>
<comment type="caution">
    <text evidence="17">The sequence shown here is derived from an EMBL/GenBank/DDBJ whole genome shotgun (WGS) entry which is preliminary data.</text>
</comment>
<protein>
    <recommendedName>
        <fullName evidence="3 9">Phosphoenolpyruvate-protein phosphotransferase</fullName>
        <ecNumber evidence="9">2.7.3.9</ecNumber>
    </recommendedName>
    <alternativeName>
        <fullName evidence="8 9">Phosphotransferase system, enzyme I</fullName>
    </alternativeName>
</protein>
<keyword evidence="7 9" id="KW-0460">Magnesium</keyword>
<feature type="region of interest" description="Disordered" evidence="13">
    <location>
        <begin position="1"/>
        <end position="21"/>
    </location>
</feature>
<comment type="catalytic activity">
    <reaction evidence="9">
        <text>L-histidyl-[protein] + phosphoenolpyruvate = N(pros)-phospho-L-histidyl-[protein] + pyruvate</text>
        <dbReference type="Rhea" id="RHEA:23880"/>
        <dbReference type="Rhea" id="RHEA-COMP:9745"/>
        <dbReference type="Rhea" id="RHEA-COMP:9746"/>
        <dbReference type="ChEBI" id="CHEBI:15361"/>
        <dbReference type="ChEBI" id="CHEBI:29979"/>
        <dbReference type="ChEBI" id="CHEBI:58702"/>
        <dbReference type="ChEBI" id="CHEBI:64837"/>
        <dbReference type="EC" id="2.7.3.9"/>
    </reaction>
</comment>
<dbReference type="PANTHER" id="PTHR46244">
    <property type="entry name" value="PHOSPHOENOLPYRUVATE-PROTEIN PHOSPHOTRANSFERASE"/>
    <property type="match status" value="1"/>
</dbReference>
<keyword evidence="6 9" id="KW-0418">Kinase</keyword>
<feature type="domain" description="PEP-utilising enzyme C-terminal" evidence="15">
    <location>
        <begin position="286"/>
        <end position="553"/>
    </location>
</feature>
<gene>
    <name evidence="17" type="ORF">GD627_00220</name>
</gene>
<evidence type="ECO:0000259" key="16">
    <source>
        <dbReference type="Pfam" id="PF05524"/>
    </source>
</evidence>
<dbReference type="Gene3D" id="1.10.274.10">
    <property type="entry name" value="PtsI, HPr-binding domain"/>
    <property type="match status" value="1"/>
</dbReference>
<feature type="active site" description="Proton donor" evidence="10">
    <location>
        <position position="522"/>
    </location>
</feature>
<reference evidence="17 18" key="1">
    <citation type="submission" date="2019-08" db="EMBL/GenBank/DDBJ databases">
        <title>Arthrobacter sp. nov., isolated from plateau pika and Tibetan wild ass.</title>
        <authorList>
            <person name="Ge Y."/>
        </authorList>
    </citation>
    <scope>NUCLEOTIDE SEQUENCE [LARGE SCALE GENOMIC DNA]</scope>
    <source>
        <strain evidence="17 18">785</strain>
    </source>
</reference>
<evidence type="ECO:0000256" key="10">
    <source>
        <dbReference type="PIRSR" id="PIRSR000732-1"/>
    </source>
</evidence>
<keyword evidence="9" id="KW-0762">Sugar transport</keyword>
<dbReference type="GO" id="GO:0046872">
    <property type="term" value="F:metal ion binding"/>
    <property type="evidence" value="ECO:0007669"/>
    <property type="project" value="UniProtKB-KW"/>
</dbReference>
<dbReference type="PANTHER" id="PTHR46244:SF3">
    <property type="entry name" value="PHOSPHOENOLPYRUVATE-PROTEIN PHOSPHOTRANSFERASE"/>
    <property type="match status" value="1"/>
</dbReference>
<evidence type="ECO:0000256" key="1">
    <source>
        <dbReference type="ARBA" id="ARBA00001946"/>
    </source>
</evidence>
<dbReference type="PRINTS" id="PR01736">
    <property type="entry name" value="PHPHTRNFRASE"/>
</dbReference>
<name>A0A5N6MTD0_9MICC</name>
<feature type="domain" description="PEP-utilising enzyme mobile" evidence="14">
    <location>
        <begin position="186"/>
        <end position="254"/>
    </location>
</feature>
<keyword evidence="9" id="KW-0598">Phosphotransferase system</keyword>
<evidence type="ECO:0000256" key="12">
    <source>
        <dbReference type="PIRSR" id="PIRSR000732-3"/>
    </source>
</evidence>
<evidence type="ECO:0000259" key="15">
    <source>
        <dbReference type="Pfam" id="PF02896"/>
    </source>
</evidence>
<dbReference type="Gene3D" id="3.50.30.10">
    <property type="entry name" value="Phosphohistidine domain"/>
    <property type="match status" value="1"/>
</dbReference>
<proteinExistence type="inferred from homology"/>
<dbReference type="SUPFAM" id="SSF51621">
    <property type="entry name" value="Phosphoenolpyruvate/pyruvate domain"/>
    <property type="match status" value="1"/>
</dbReference>
<evidence type="ECO:0000256" key="4">
    <source>
        <dbReference type="ARBA" id="ARBA00022679"/>
    </source>
</evidence>
<evidence type="ECO:0000256" key="5">
    <source>
        <dbReference type="ARBA" id="ARBA00022723"/>
    </source>
</evidence>
<feature type="binding site" evidence="12">
    <location>
        <position position="445"/>
    </location>
    <ligand>
        <name>Mg(2+)</name>
        <dbReference type="ChEBI" id="CHEBI:18420"/>
    </ligand>
</feature>
<keyword evidence="17" id="KW-0670">Pyruvate</keyword>
<dbReference type="PIRSF" id="PIRSF000732">
    <property type="entry name" value="PTS_enzyme_I"/>
    <property type="match status" value="1"/>
</dbReference>
<evidence type="ECO:0000256" key="8">
    <source>
        <dbReference type="ARBA" id="ARBA00033235"/>
    </source>
</evidence>
<dbReference type="InterPro" id="IPR036637">
    <property type="entry name" value="Phosphohistidine_dom_sf"/>
</dbReference>
<dbReference type="Pfam" id="PF05524">
    <property type="entry name" value="PEP-utilisers_N"/>
    <property type="match status" value="1"/>
</dbReference>
<evidence type="ECO:0000256" key="13">
    <source>
        <dbReference type="SAM" id="MobiDB-lite"/>
    </source>
</evidence>
<feature type="active site" description="Tele-phosphohistidine intermediate" evidence="10">
    <location>
        <position position="219"/>
    </location>
</feature>
<evidence type="ECO:0000259" key="14">
    <source>
        <dbReference type="Pfam" id="PF00391"/>
    </source>
</evidence>
<keyword evidence="18" id="KW-1185">Reference proteome</keyword>
<feature type="binding site" evidence="11">
    <location>
        <position position="320"/>
    </location>
    <ligand>
        <name>phosphoenolpyruvate</name>
        <dbReference type="ChEBI" id="CHEBI:58702"/>
    </ligand>
</feature>
<comment type="similarity">
    <text evidence="2 9">Belongs to the PEP-utilizing enzyme family.</text>
</comment>
<dbReference type="Gene3D" id="3.20.20.60">
    <property type="entry name" value="Phosphoenolpyruvate-binding domains"/>
    <property type="match status" value="1"/>
</dbReference>
<dbReference type="InterPro" id="IPR015813">
    <property type="entry name" value="Pyrv/PenolPyrv_kinase-like_dom"/>
</dbReference>
<dbReference type="InterPro" id="IPR008279">
    <property type="entry name" value="PEP-util_enz_mobile_dom"/>
</dbReference>
<evidence type="ECO:0000256" key="6">
    <source>
        <dbReference type="ARBA" id="ARBA00022777"/>
    </source>
</evidence>
<evidence type="ECO:0000256" key="7">
    <source>
        <dbReference type="ARBA" id="ARBA00022842"/>
    </source>
</evidence>
<evidence type="ECO:0000256" key="3">
    <source>
        <dbReference type="ARBA" id="ARBA00016544"/>
    </source>
</evidence>
<dbReference type="InterPro" id="IPR036618">
    <property type="entry name" value="PtsI_HPr-bd_sf"/>
</dbReference>
<keyword evidence="9" id="KW-0963">Cytoplasm</keyword>
<dbReference type="GO" id="GO:0005737">
    <property type="term" value="C:cytoplasm"/>
    <property type="evidence" value="ECO:0007669"/>
    <property type="project" value="UniProtKB-SubCell"/>
</dbReference>
<dbReference type="EMBL" id="VTFX01000001">
    <property type="protein sequence ID" value="KAD4059581.1"/>
    <property type="molecule type" value="Genomic_DNA"/>
</dbReference>
<evidence type="ECO:0000256" key="9">
    <source>
        <dbReference type="PIRNR" id="PIRNR000732"/>
    </source>
</evidence>
<dbReference type="InterPro" id="IPR040442">
    <property type="entry name" value="Pyrv_kinase-like_dom_sf"/>
</dbReference>
<feature type="binding site" evidence="11">
    <location>
        <position position="356"/>
    </location>
    <ligand>
        <name>phosphoenolpyruvate</name>
        <dbReference type="ChEBI" id="CHEBI:58702"/>
    </ligand>
</feature>
<feature type="binding site" evidence="11">
    <location>
        <begin position="468"/>
        <end position="469"/>
    </location>
    <ligand>
        <name>phosphoenolpyruvate</name>
        <dbReference type="ChEBI" id="CHEBI:58702"/>
    </ligand>
</feature>
<organism evidence="17 18">
    <name type="scientific">Arthrobacter yangruifuii</name>
    <dbReference type="NCBI Taxonomy" id="2606616"/>
    <lineage>
        <taxon>Bacteria</taxon>
        <taxon>Bacillati</taxon>
        <taxon>Actinomycetota</taxon>
        <taxon>Actinomycetes</taxon>
        <taxon>Micrococcales</taxon>
        <taxon>Micrococcaceae</taxon>
        <taxon>Arthrobacter</taxon>
    </lineage>
</organism>
<comment type="cofactor">
    <cofactor evidence="1 9 12">
        <name>Mg(2+)</name>
        <dbReference type="ChEBI" id="CHEBI:18420"/>
    </cofactor>
</comment>
<dbReference type="Pfam" id="PF00391">
    <property type="entry name" value="PEP-utilizers"/>
    <property type="match status" value="1"/>
</dbReference>
<dbReference type="GO" id="GO:0016301">
    <property type="term" value="F:kinase activity"/>
    <property type="evidence" value="ECO:0007669"/>
    <property type="project" value="UniProtKB-KW"/>
</dbReference>
<dbReference type="InterPro" id="IPR000121">
    <property type="entry name" value="PEP_util_C"/>
</dbReference>
<dbReference type="InterPro" id="IPR050499">
    <property type="entry name" value="PEP-utilizing_PTS_enzyme"/>
</dbReference>
<evidence type="ECO:0000256" key="2">
    <source>
        <dbReference type="ARBA" id="ARBA00007837"/>
    </source>
</evidence>
<dbReference type="Proteomes" id="UP000326852">
    <property type="component" value="Unassembled WGS sequence"/>
</dbReference>
<feature type="domain" description="Phosphotransferase system enzyme I N-terminal" evidence="16">
    <location>
        <begin position="32"/>
        <end position="156"/>
    </location>
</feature>
<keyword evidence="4 9" id="KW-0808">Transferase</keyword>
<evidence type="ECO:0000256" key="11">
    <source>
        <dbReference type="PIRSR" id="PIRSR000732-2"/>
    </source>
</evidence>
<dbReference type="GO" id="GO:0008965">
    <property type="term" value="F:phosphoenolpyruvate-protein phosphotransferase activity"/>
    <property type="evidence" value="ECO:0007669"/>
    <property type="project" value="UniProtKB-EC"/>
</dbReference>
<sequence>MRQLEKGHAVLETSSTFPGPGAAATPAGSLYTGVGVVPGRVLGTVRQMPGAVQEPPAGGGIPAGETLESSTRRIKEAAQAVQAQLGARAATASGEAKEILSATALMATDPMLLKSAVKLLSAGTEGGARSAERAIWEAGAGVAETLRSLGGYMAERVADILDVRARIVCELRGEPAPGIPYSELPFILIAVDLAPADTAMLDPQKVIALVTSSGGPQSHTAILARALGLPAVVAAPGVHRIPEGQEIYVDGAAGTVVAEPGEDQRRAAEAWALSATTLAAFSGRNTMADGVHVPLLANVGTAADAVQAAASGAEGVGLLRTEFCFLNRDAEPTVAEQVEAYGGVFEAFPGKKVVVRTLDAGADKPLPFLTNLDEPNPALGVRGYRTHIGSPGVLERQLQAIASAAALHSAEVWVMAPMVSTAEEAALFASLCAAAGLATPGIMVEVPSAALMASTVLREVDFASIGTNDLTQYAMAADRQLGPLAALNDPWQPAVLRLAKLTVDGAAAAGTAAGTAKSVGICGEAAADPALAVVLVGLGISTLSMSARALGPVAAVLGSVTMGQARELAAAALAAPSAAAAREAVRAALPTLAELGL</sequence>
<dbReference type="SUPFAM" id="SSF52009">
    <property type="entry name" value="Phosphohistidine domain"/>
    <property type="match status" value="1"/>
</dbReference>
<evidence type="ECO:0000313" key="18">
    <source>
        <dbReference type="Proteomes" id="UP000326852"/>
    </source>
</evidence>
<keyword evidence="9" id="KW-0813">Transport</keyword>
<dbReference type="SUPFAM" id="SSF47831">
    <property type="entry name" value="Enzyme I of the PEP:sugar phosphotransferase system HPr-binding (sub)domain"/>
    <property type="match status" value="1"/>
</dbReference>
<dbReference type="AlphaFoldDB" id="A0A5N6MTD0"/>
<dbReference type="EC" id="2.7.3.9" evidence="9"/>
<dbReference type="GO" id="GO:0009401">
    <property type="term" value="P:phosphoenolpyruvate-dependent sugar phosphotransferase system"/>
    <property type="evidence" value="ECO:0007669"/>
    <property type="project" value="UniProtKB-KW"/>
</dbReference>
<dbReference type="Pfam" id="PF02896">
    <property type="entry name" value="PEP-utilizers_C"/>
    <property type="match status" value="1"/>
</dbReference>
<comment type="function">
    <text evidence="9">General (non sugar-specific) component of the phosphoenolpyruvate-dependent sugar phosphotransferase system (sugar PTS). This major carbohydrate active-transport system catalyzes the phosphorylation of incoming sugar substrates concomitantly with their translocation across the cell membrane. Enzyme I transfers the phosphoryl group from phosphoenolpyruvate (PEP) to the phosphoryl carrier protein (HPr).</text>
</comment>
<dbReference type="InterPro" id="IPR024692">
    <property type="entry name" value="PTS_EI"/>
</dbReference>
<feature type="binding site" evidence="11">
    <location>
        <position position="479"/>
    </location>
    <ligand>
        <name>phosphoenolpyruvate</name>
        <dbReference type="ChEBI" id="CHEBI:58702"/>
    </ligand>
</feature>
<feature type="binding site" evidence="12">
    <location>
        <position position="469"/>
    </location>
    <ligand>
        <name>Mg(2+)</name>
        <dbReference type="ChEBI" id="CHEBI:18420"/>
    </ligand>
</feature>
<comment type="subcellular location">
    <subcellularLocation>
        <location evidence="9">Cytoplasm</location>
    </subcellularLocation>
</comment>
<dbReference type="InterPro" id="IPR008731">
    <property type="entry name" value="PTS_EIN"/>
</dbReference>
<keyword evidence="5 9" id="KW-0479">Metal-binding</keyword>